<dbReference type="AlphaFoldDB" id="A0A512MAG6"/>
<dbReference type="Proteomes" id="UP000321577">
    <property type="component" value="Unassembled WGS sequence"/>
</dbReference>
<gene>
    <name evidence="1" type="ORF">BGE01nite_30150</name>
</gene>
<evidence type="ECO:0000313" key="1">
    <source>
        <dbReference type="EMBL" id="GEP43724.1"/>
    </source>
</evidence>
<accession>A0A512MAG6</accession>
<sequence length="94" mass="10430">MSNDVLSNRELKARVDTADFAETLAADADGSFYADVTSYLEAWTARIKGYQDAGVSKAEFEELTRLSQSVQTAGRVLEFFVKLQKLPPPQPNEN</sequence>
<dbReference type="RefSeq" id="WP_146851297.1">
    <property type="nucleotide sequence ID" value="NZ_BKAG01000020.1"/>
</dbReference>
<protein>
    <submittedName>
        <fullName evidence="1">Uncharacterized protein</fullName>
    </submittedName>
</protein>
<dbReference type="EMBL" id="BKAG01000020">
    <property type="protein sequence ID" value="GEP43724.1"/>
    <property type="molecule type" value="Genomic_DNA"/>
</dbReference>
<proteinExistence type="predicted"/>
<reference evidence="1 2" key="1">
    <citation type="submission" date="2019-07" db="EMBL/GenBank/DDBJ databases">
        <title>Whole genome shotgun sequence of Brevifollis gellanilyticus NBRC 108608.</title>
        <authorList>
            <person name="Hosoyama A."/>
            <person name="Uohara A."/>
            <person name="Ohji S."/>
            <person name="Ichikawa N."/>
        </authorList>
    </citation>
    <scope>NUCLEOTIDE SEQUENCE [LARGE SCALE GENOMIC DNA]</scope>
    <source>
        <strain evidence="1 2">NBRC 108608</strain>
    </source>
</reference>
<organism evidence="1 2">
    <name type="scientific">Brevifollis gellanilyticus</name>
    <dbReference type="NCBI Taxonomy" id="748831"/>
    <lineage>
        <taxon>Bacteria</taxon>
        <taxon>Pseudomonadati</taxon>
        <taxon>Verrucomicrobiota</taxon>
        <taxon>Verrucomicrobiia</taxon>
        <taxon>Verrucomicrobiales</taxon>
        <taxon>Verrucomicrobiaceae</taxon>
    </lineage>
</organism>
<name>A0A512MAG6_9BACT</name>
<dbReference type="OrthoDB" id="196023at2"/>
<keyword evidence="2" id="KW-1185">Reference proteome</keyword>
<comment type="caution">
    <text evidence="1">The sequence shown here is derived from an EMBL/GenBank/DDBJ whole genome shotgun (WGS) entry which is preliminary data.</text>
</comment>
<evidence type="ECO:0000313" key="2">
    <source>
        <dbReference type="Proteomes" id="UP000321577"/>
    </source>
</evidence>